<reference evidence="1" key="1">
    <citation type="journal article" date="2019" name="bioRxiv">
        <title>The Genome of the Zebra Mussel, Dreissena polymorpha: A Resource for Invasive Species Research.</title>
        <authorList>
            <person name="McCartney M.A."/>
            <person name="Auch B."/>
            <person name="Kono T."/>
            <person name="Mallez S."/>
            <person name="Zhang Y."/>
            <person name="Obille A."/>
            <person name="Becker A."/>
            <person name="Abrahante J.E."/>
            <person name="Garbe J."/>
            <person name="Badalamenti J.P."/>
            <person name="Herman A."/>
            <person name="Mangelson H."/>
            <person name="Liachko I."/>
            <person name="Sullivan S."/>
            <person name="Sone E.D."/>
            <person name="Koren S."/>
            <person name="Silverstein K.A.T."/>
            <person name="Beckman K.B."/>
            <person name="Gohl D.M."/>
        </authorList>
    </citation>
    <scope>NUCLEOTIDE SEQUENCE</scope>
    <source>
        <strain evidence="1">Duluth1</strain>
        <tissue evidence="1">Whole animal</tissue>
    </source>
</reference>
<evidence type="ECO:0000313" key="1">
    <source>
        <dbReference type="EMBL" id="KAH3715822.1"/>
    </source>
</evidence>
<comment type="caution">
    <text evidence="1">The sequence shown here is derived from an EMBL/GenBank/DDBJ whole genome shotgun (WGS) entry which is preliminary data.</text>
</comment>
<keyword evidence="2" id="KW-1185">Reference proteome</keyword>
<protein>
    <submittedName>
        <fullName evidence="1">Uncharacterized protein</fullName>
    </submittedName>
</protein>
<feature type="non-terminal residue" evidence="1">
    <location>
        <position position="59"/>
    </location>
</feature>
<dbReference type="AlphaFoldDB" id="A0A9D4C2A3"/>
<reference evidence="1" key="2">
    <citation type="submission" date="2020-11" db="EMBL/GenBank/DDBJ databases">
        <authorList>
            <person name="McCartney M.A."/>
            <person name="Auch B."/>
            <person name="Kono T."/>
            <person name="Mallez S."/>
            <person name="Becker A."/>
            <person name="Gohl D.M."/>
            <person name="Silverstein K.A.T."/>
            <person name="Koren S."/>
            <person name="Bechman K.B."/>
            <person name="Herman A."/>
            <person name="Abrahante J.E."/>
            <person name="Garbe J."/>
        </authorList>
    </citation>
    <scope>NUCLEOTIDE SEQUENCE</scope>
    <source>
        <strain evidence="1">Duluth1</strain>
        <tissue evidence="1">Whole animal</tissue>
    </source>
</reference>
<accession>A0A9D4C2A3</accession>
<proteinExistence type="predicted"/>
<evidence type="ECO:0000313" key="2">
    <source>
        <dbReference type="Proteomes" id="UP000828390"/>
    </source>
</evidence>
<name>A0A9D4C2A3_DREPO</name>
<dbReference type="Proteomes" id="UP000828390">
    <property type="component" value="Unassembled WGS sequence"/>
</dbReference>
<gene>
    <name evidence="1" type="ORF">DPMN_058535</name>
</gene>
<dbReference type="EMBL" id="JAIWYP010000013">
    <property type="protein sequence ID" value="KAH3715822.1"/>
    <property type="molecule type" value="Genomic_DNA"/>
</dbReference>
<sequence length="59" mass="6668">NVVATCYERTIVVATCYELSSSFVDGLERGLTGPTQIFFPSSRSTIKRSNNELETEWTY</sequence>
<organism evidence="1 2">
    <name type="scientific">Dreissena polymorpha</name>
    <name type="common">Zebra mussel</name>
    <name type="synonym">Mytilus polymorpha</name>
    <dbReference type="NCBI Taxonomy" id="45954"/>
    <lineage>
        <taxon>Eukaryota</taxon>
        <taxon>Metazoa</taxon>
        <taxon>Spiralia</taxon>
        <taxon>Lophotrochozoa</taxon>
        <taxon>Mollusca</taxon>
        <taxon>Bivalvia</taxon>
        <taxon>Autobranchia</taxon>
        <taxon>Heteroconchia</taxon>
        <taxon>Euheterodonta</taxon>
        <taxon>Imparidentia</taxon>
        <taxon>Neoheterodontei</taxon>
        <taxon>Myida</taxon>
        <taxon>Dreissenoidea</taxon>
        <taxon>Dreissenidae</taxon>
        <taxon>Dreissena</taxon>
    </lineage>
</organism>